<gene>
    <name evidence="1" type="ORF">M501DRAFT_928567</name>
</gene>
<dbReference type="OrthoDB" id="3979469at2759"/>
<name>A0A9P4VRZ7_9PEZI</name>
<evidence type="ECO:0008006" key="3">
    <source>
        <dbReference type="Google" id="ProtNLM"/>
    </source>
</evidence>
<dbReference type="PANTHER" id="PTHR39153:SF1">
    <property type="entry name" value="AGR244WP"/>
    <property type="match status" value="1"/>
</dbReference>
<proteinExistence type="predicted"/>
<dbReference type="PANTHER" id="PTHR39153">
    <property type="entry name" value="AGR244WP"/>
    <property type="match status" value="1"/>
</dbReference>
<evidence type="ECO:0000313" key="2">
    <source>
        <dbReference type="Proteomes" id="UP000799429"/>
    </source>
</evidence>
<protein>
    <recommendedName>
        <fullName evidence="3">Imidazoleglycerol-phosphate dehydratase</fullName>
    </recommendedName>
</protein>
<accession>A0A9P4VRZ7</accession>
<sequence length="123" mass="13610">MRRHGSLENDEELNAAAWEAARGAGVGAARWGLYSGIAAGAAHLYSPIYRGLTIQFKVFVQMSAMVIGSMVEADRRLLAYERAVRHNKRIRRDTEAWRRFENDFEAQGTPGVGSEGAVKREGS</sequence>
<dbReference type="EMBL" id="MU006091">
    <property type="protein sequence ID" value="KAF2841513.1"/>
    <property type="molecule type" value="Genomic_DNA"/>
</dbReference>
<dbReference type="InterPro" id="IPR038882">
    <property type="entry name" value="Rcf3"/>
</dbReference>
<dbReference type="Proteomes" id="UP000799429">
    <property type="component" value="Unassembled WGS sequence"/>
</dbReference>
<reference evidence="1" key="1">
    <citation type="journal article" date="2020" name="Stud. Mycol.">
        <title>101 Dothideomycetes genomes: a test case for predicting lifestyles and emergence of pathogens.</title>
        <authorList>
            <person name="Haridas S."/>
            <person name="Albert R."/>
            <person name="Binder M."/>
            <person name="Bloem J."/>
            <person name="Labutti K."/>
            <person name="Salamov A."/>
            <person name="Andreopoulos B."/>
            <person name="Baker S."/>
            <person name="Barry K."/>
            <person name="Bills G."/>
            <person name="Bluhm B."/>
            <person name="Cannon C."/>
            <person name="Castanera R."/>
            <person name="Culley D."/>
            <person name="Daum C."/>
            <person name="Ezra D."/>
            <person name="Gonzalez J."/>
            <person name="Henrissat B."/>
            <person name="Kuo A."/>
            <person name="Liang C."/>
            <person name="Lipzen A."/>
            <person name="Lutzoni F."/>
            <person name="Magnuson J."/>
            <person name="Mondo S."/>
            <person name="Nolan M."/>
            <person name="Ohm R."/>
            <person name="Pangilinan J."/>
            <person name="Park H.-J."/>
            <person name="Ramirez L."/>
            <person name="Alfaro M."/>
            <person name="Sun H."/>
            <person name="Tritt A."/>
            <person name="Yoshinaga Y."/>
            <person name="Zwiers L.-H."/>
            <person name="Turgeon B."/>
            <person name="Goodwin S."/>
            <person name="Spatafora J."/>
            <person name="Crous P."/>
            <person name="Grigoriev I."/>
        </authorList>
    </citation>
    <scope>NUCLEOTIDE SEQUENCE</scope>
    <source>
        <strain evidence="1">CBS 101060</strain>
    </source>
</reference>
<comment type="caution">
    <text evidence="1">The sequence shown here is derived from an EMBL/GenBank/DDBJ whole genome shotgun (WGS) entry which is preliminary data.</text>
</comment>
<organism evidence="1 2">
    <name type="scientific">Patellaria atrata CBS 101060</name>
    <dbReference type="NCBI Taxonomy" id="1346257"/>
    <lineage>
        <taxon>Eukaryota</taxon>
        <taxon>Fungi</taxon>
        <taxon>Dikarya</taxon>
        <taxon>Ascomycota</taxon>
        <taxon>Pezizomycotina</taxon>
        <taxon>Dothideomycetes</taxon>
        <taxon>Dothideomycetes incertae sedis</taxon>
        <taxon>Patellariales</taxon>
        <taxon>Patellariaceae</taxon>
        <taxon>Patellaria</taxon>
    </lineage>
</organism>
<dbReference type="AlphaFoldDB" id="A0A9P4VRZ7"/>
<keyword evidence="2" id="KW-1185">Reference proteome</keyword>
<evidence type="ECO:0000313" key="1">
    <source>
        <dbReference type="EMBL" id="KAF2841513.1"/>
    </source>
</evidence>